<reference evidence="3" key="1">
    <citation type="submission" date="2012-12" db="EMBL/GenBank/DDBJ databases">
        <title>Identification and characterization of a phenylalanine ammonia-lyase gene family in Isatis indigotica Fort.</title>
        <authorList>
            <person name="Liu Q."/>
            <person name="Chen J."/>
            <person name="Zhou X."/>
            <person name="Di P."/>
            <person name="Xiao Y."/>
            <person name="Xuan H."/>
            <person name="Zhang L."/>
            <person name="Chen W."/>
        </authorList>
    </citation>
    <scope>NUCLEOTIDE SEQUENCE</scope>
    <source>
        <tissue evidence="3">Salivary gland</tissue>
    </source>
</reference>
<feature type="region of interest" description="Disordered" evidence="2">
    <location>
        <begin position="242"/>
        <end position="306"/>
    </location>
</feature>
<keyword evidence="3" id="KW-0378">Hydrolase</keyword>
<dbReference type="SUPFAM" id="SSF53474">
    <property type="entry name" value="alpha/beta-Hydrolases"/>
    <property type="match status" value="2"/>
</dbReference>
<evidence type="ECO:0000256" key="2">
    <source>
        <dbReference type="SAM" id="MobiDB-lite"/>
    </source>
</evidence>
<organism evidence="3">
    <name type="scientific">Ixodes ricinus</name>
    <name type="common">Common tick</name>
    <name type="synonym">Acarus ricinus</name>
    <dbReference type="NCBI Taxonomy" id="34613"/>
    <lineage>
        <taxon>Eukaryota</taxon>
        <taxon>Metazoa</taxon>
        <taxon>Ecdysozoa</taxon>
        <taxon>Arthropoda</taxon>
        <taxon>Chelicerata</taxon>
        <taxon>Arachnida</taxon>
        <taxon>Acari</taxon>
        <taxon>Parasitiformes</taxon>
        <taxon>Ixodida</taxon>
        <taxon>Ixodoidea</taxon>
        <taxon>Ixodidae</taxon>
        <taxon>Ixodinae</taxon>
        <taxon>Ixodes</taxon>
    </lineage>
</organism>
<dbReference type="AlphaFoldDB" id="A0A0K8RP09"/>
<sequence>SEPLTRVSRTMKSFRWCPSSKEQLHEAEEKIFSYMKKKRESRYVDVGRFGDSPSTCRLWTVTMKPDEDCNANGQTRLPLVMLHGLGCGAALWVMNLESLSRDRVVHTVDLLGFGRSSKPSLGPDAALIEQQMVFSPAVMQKALSGADAHFGHFVKDSTAIPNYVYHCNVRRPTGEEAFRNLSIHFGWTKHPMVERFLNLDPKVPVTFLYGDRTFITRSPAKYIKKNRSAGYVDIQVLKECRPQRPHGPTRSVQRHREQGLRPCRQPGEARGGPAHRSRSRRMTDAAGKDTRCSVPRGRQGDHQEVGLSTLHSSASFRKAESMQMGSF</sequence>
<dbReference type="GO" id="GO:0006654">
    <property type="term" value="P:phosphatidic acid biosynthetic process"/>
    <property type="evidence" value="ECO:0007669"/>
    <property type="project" value="TreeGrafter"/>
</dbReference>
<feature type="compositionally biased region" description="Basic and acidic residues" evidence="2">
    <location>
        <begin position="281"/>
        <end position="291"/>
    </location>
</feature>
<dbReference type="EMBL" id="GADI01001200">
    <property type="protein sequence ID" value="JAA72608.1"/>
    <property type="molecule type" value="mRNA"/>
</dbReference>
<dbReference type="GO" id="GO:0052689">
    <property type="term" value="F:carboxylic ester hydrolase activity"/>
    <property type="evidence" value="ECO:0007669"/>
    <property type="project" value="TreeGrafter"/>
</dbReference>
<evidence type="ECO:0000256" key="1">
    <source>
        <dbReference type="ARBA" id="ARBA00038097"/>
    </source>
</evidence>
<name>A0A0K8RP09_IXORI</name>
<feature type="non-terminal residue" evidence="3">
    <location>
        <position position="1"/>
    </location>
</feature>
<accession>A0A0K8RP09</accession>
<protein>
    <submittedName>
        <fullName evidence="3">Putative abhydrolase domain-containing protein</fullName>
    </submittedName>
</protein>
<dbReference type="Gene3D" id="3.40.50.1820">
    <property type="entry name" value="alpha/beta hydrolase"/>
    <property type="match status" value="1"/>
</dbReference>
<proteinExistence type="evidence at transcript level"/>
<comment type="similarity">
    <text evidence="1">Belongs to the peptidase S33 family. ABHD4/ABHD5 subfamily.</text>
</comment>
<dbReference type="GO" id="GO:0042171">
    <property type="term" value="F:lysophosphatidic acid acyltransferase activity"/>
    <property type="evidence" value="ECO:0007669"/>
    <property type="project" value="TreeGrafter"/>
</dbReference>
<dbReference type="PANTHER" id="PTHR42886">
    <property type="entry name" value="RE40534P-RELATED"/>
    <property type="match status" value="1"/>
</dbReference>
<dbReference type="InterPro" id="IPR029058">
    <property type="entry name" value="AB_hydrolase_fold"/>
</dbReference>
<dbReference type="GO" id="GO:0055088">
    <property type="term" value="P:lipid homeostasis"/>
    <property type="evidence" value="ECO:0007669"/>
    <property type="project" value="TreeGrafter"/>
</dbReference>
<dbReference type="GO" id="GO:0005811">
    <property type="term" value="C:lipid droplet"/>
    <property type="evidence" value="ECO:0007669"/>
    <property type="project" value="TreeGrafter"/>
</dbReference>
<evidence type="ECO:0000313" key="3">
    <source>
        <dbReference type="EMBL" id="JAA72608.1"/>
    </source>
</evidence>
<dbReference type="PANTHER" id="PTHR42886:SF29">
    <property type="entry name" value="PUMMELIG, ISOFORM A"/>
    <property type="match status" value="1"/>
</dbReference>
<dbReference type="GO" id="GO:0005739">
    <property type="term" value="C:mitochondrion"/>
    <property type="evidence" value="ECO:0007669"/>
    <property type="project" value="TreeGrafter"/>
</dbReference>